<dbReference type="EMBL" id="CP095074">
    <property type="protein sequence ID" value="UOQ94173.1"/>
    <property type="molecule type" value="Genomic_DNA"/>
</dbReference>
<proteinExistence type="predicted"/>
<dbReference type="Pfam" id="PF07457">
    <property type="entry name" value="DUF1516"/>
    <property type="match status" value="1"/>
</dbReference>
<evidence type="ECO:0000256" key="1">
    <source>
        <dbReference type="ARBA" id="ARBA00022475"/>
    </source>
</evidence>
<feature type="transmembrane region" description="Helical" evidence="5">
    <location>
        <begin position="37"/>
        <end position="54"/>
    </location>
</feature>
<keyword evidence="4 5" id="KW-0472">Membrane</keyword>
<feature type="transmembrane region" description="Helical" evidence="5">
    <location>
        <begin position="93"/>
        <end position="115"/>
    </location>
</feature>
<evidence type="ECO:0000256" key="3">
    <source>
        <dbReference type="ARBA" id="ARBA00022989"/>
    </source>
</evidence>
<accession>A0ABY4H1X4</accession>
<evidence type="ECO:0000256" key="4">
    <source>
        <dbReference type="ARBA" id="ARBA00023136"/>
    </source>
</evidence>
<evidence type="ECO:0000256" key="5">
    <source>
        <dbReference type="SAM" id="Phobius"/>
    </source>
</evidence>
<dbReference type="Proteomes" id="UP000831880">
    <property type="component" value="Chromosome"/>
</dbReference>
<dbReference type="InterPro" id="IPR010899">
    <property type="entry name" value="UPF0344"/>
</dbReference>
<evidence type="ECO:0000256" key="2">
    <source>
        <dbReference type="ARBA" id="ARBA00022692"/>
    </source>
</evidence>
<name>A0ABY4H1X4_9BACI</name>
<keyword evidence="7" id="KW-1185">Reference proteome</keyword>
<feature type="transmembrane region" description="Helical" evidence="5">
    <location>
        <begin position="6"/>
        <end position="25"/>
    </location>
</feature>
<keyword evidence="1" id="KW-1003">Cell membrane</keyword>
<protein>
    <submittedName>
        <fullName evidence="6">DUF1516 family protein</fullName>
    </submittedName>
</protein>
<evidence type="ECO:0000313" key="6">
    <source>
        <dbReference type="EMBL" id="UOQ94173.1"/>
    </source>
</evidence>
<keyword evidence="2 5" id="KW-0812">Transmembrane</keyword>
<dbReference type="RefSeq" id="WP_244753811.1">
    <property type="nucleotide sequence ID" value="NZ_CP095074.1"/>
</dbReference>
<keyword evidence="3 5" id="KW-1133">Transmembrane helix</keyword>
<sequence length="118" mass="13095">MLIQIHLVTIIVIICLVIIVNHLYNAQKTKTATILHHTLRCFYILAILSGGFSLGMQPVYLGSLFKVLLGIGSIGLIEIYFMHKLKNDTPKFLSAIFVIFLSITVIIGLLLPLGISLF</sequence>
<organism evidence="6 7">
    <name type="scientific">Halobacillus shinanisalinarum</name>
    <dbReference type="NCBI Taxonomy" id="2932258"/>
    <lineage>
        <taxon>Bacteria</taxon>
        <taxon>Bacillati</taxon>
        <taxon>Bacillota</taxon>
        <taxon>Bacilli</taxon>
        <taxon>Bacillales</taxon>
        <taxon>Bacillaceae</taxon>
        <taxon>Halobacillus</taxon>
    </lineage>
</organism>
<gene>
    <name evidence="6" type="ORF">MUO14_04180</name>
</gene>
<feature type="transmembrane region" description="Helical" evidence="5">
    <location>
        <begin position="60"/>
        <end position="81"/>
    </location>
</feature>
<reference evidence="6 7" key="1">
    <citation type="submission" date="2022-04" db="EMBL/GenBank/DDBJ databases">
        <title>Halobacillus sp. isolated from saltern.</title>
        <authorList>
            <person name="Won M."/>
            <person name="Lee C.-M."/>
            <person name="Woen H.-Y."/>
            <person name="Kwon S.-W."/>
        </authorList>
    </citation>
    <scope>NUCLEOTIDE SEQUENCE [LARGE SCALE GENOMIC DNA]</scope>
    <source>
        <strain evidence="6 7">SSTM10-2</strain>
    </source>
</reference>
<evidence type="ECO:0000313" key="7">
    <source>
        <dbReference type="Proteomes" id="UP000831880"/>
    </source>
</evidence>